<feature type="transmembrane region" description="Helical" evidence="1">
    <location>
        <begin position="156"/>
        <end position="176"/>
    </location>
</feature>
<accession>A0AAW6U285</accession>
<name>A0AAW6U285_9BACT</name>
<protein>
    <recommendedName>
        <fullName evidence="4">ABC transporter permease</fullName>
    </recommendedName>
</protein>
<feature type="transmembrane region" description="Helical" evidence="1">
    <location>
        <begin position="46"/>
        <end position="65"/>
    </location>
</feature>
<evidence type="ECO:0000256" key="1">
    <source>
        <dbReference type="SAM" id="Phobius"/>
    </source>
</evidence>
<comment type="caution">
    <text evidence="2">The sequence shown here is derived from an EMBL/GenBank/DDBJ whole genome shotgun (WGS) entry which is preliminary data.</text>
</comment>
<feature type="transmembrane region" description="Helical" evidence="1">
    <location>
        <begin position="86"/>
        <end position="112"/>
    </location>
</feature>
<feature type="transmembrane region" description="Helical" evidence="1">
    <location>
        <begin position="16"/>
        <end position="34"/>
    </location>
</feature>
<feature type="transmembrane region" description="Helical" evidence="1">
    <location>
        <begin position="124"/>
        <end position="149"/>
    </location>
</feature>
<keyword evidence="1" id="KW-0812">Transmembrane</keyword>
<keyword evidence="1" id="KW-1133">Transmembrane helix</keyword>
<gene>
    <name evidence="2" type="ORF">QJ522_11725</name>
</gene>
<feature type="transmembrane region" description="Helical" evidence="1">
    <location>
        <begin position="219"/>
        <end position="245"/>
    </location>
</feature>
<evidence type="ECO:0000313" key="3">
    <source>
        <dbReference type="Proteomes" id="UP001431776"/>
    </source>
</evidence>
<proteinExistence type="predicted"/>
<keyword evidence="3" id="KW-1185">Reference proteome</keyword>
<reference evidence="2" key="1">
    <citation type="submission" date="2023-05" db="EMBL/GenBank/DDBJ databases">
        <title>Anaerotaeda fermentans gen. nov., sp. nov., a novel anaerobic planctomycete of the new family within the order Sedimentisphaerales isolated from Taman Peninsula, Russia.</title>
        <authorList>
            <person name="Khomyakova M.A."/>
            <person name="Merkel A.Y."/>
            <person name="Slobodkin A.I."/>
        </authorList>
    </citation>
    <scope>NUCLEOTIDE SEQUENCE</scope>
    <source>
        <strain evidence="2">M17dextr</strain>
    </source>
</reference>
<dbReference type="RefSeq" id="WP_349245124.1">
    <property type="nucleotide sequence ID" value="NZ_JASCXX010000012.1"/>
</dbReference>
<sequence>MRAYELIRETYFRRSYIWIAHLSWLAVYGVFWWSFVPTKTETMGKFILIGSGLFLALTLSAGIFGDDIASGRICVLVTKPFWTGKLYLFRFLGLSLQAAVHLLLTGVLISVLDLLTPRNSIEGLGVWLLASWLLFNAVAALSTSLSVVLGRAFNSLLLLVVFVAGYLLMNALMVLLRGEAGAGWLTAFVRYAWPPFELLRKFAGGEYGPHALTVGRFSLSHSVACVVHSLMLTCVYGAVGILLLCRRQFSRVRD</sequence>
<evidence type="ECO:0008006" key="4">
    <source>
        <dbReference type="Google" id="ProtNLM"/>
    </source>
</evidence>
<dbReference type="Proteomes" id="UP001431776">
    <property type="component" value="Unassembled WGS sequence"/>
</dbReference>
<evidence type="ECO:0000313" key="2">
    <source>
        <dbReference type="EMBL" id="MDI6449716.1"/>
    </source>
</evidence>
<dbReference type="EMBL" id="JASCXX010000012">
    <property type="protein sequence ID" value="MDI6449716.1"/>
    <property type="molecule type" value="Genomic_DNA"/>
</dbReference>
<organism evidence="2 3">
    <name type="scientific">Anaerobaca lacustris</name>
    <dbReference type="NCBI Taxonomy" id="3044600"/>
    <lineage>
        <taxon>Bacteria</taxon>
        <taxon>Pseudomonadati</taxon>
        <taxon>Planctomycetota</taxon>
        <taxon>Phycisphaerae</taxon>
        <taxon>Sedimentisphaerales</taxon>
        <taxon>Anaerobacaceae</taxon>
        <taxon>Anaerobaca</taxon>
    </lineage>
</organism>
<dbReference type="AlphaFoldDB" id="A0AAW6U285"/>
<keyword evidence="1" id="KW-0472">Membrane</keyword>